<sequence length="106" mass="12883">MSKTEKRQQTMRNDPFGQRYLRDECAVFDYNAWDDVDWPEEKEAEINQTIQAQMADAVPESRLIQHNLYCRGDYTLVYFFTTDEMDELFREAGLEKIQNFMDKHWW</sequence>
<dbReference type="EMBL" id="JBICBT010000578">
    <property type="protein sequence ID" value="KAL3109100.1"/>
    <property type="molecule type" value="Genomic_DNA"/>
</dbReference>
<comment type="caution">
    <text evidence="1">The sequence shown here is derived from an EMBL/GenBank/DDBJ whole genome shotgun (WGS) entry which is preliminary data.</text>
</comment>
<reference evidence="1 2" key="1">
    <citation type="submission" date="2024-10" db="EMBL/GenBank/DDBJ databases">
        <authorList>
            <person name="Kim D."/>
        </authorList>
    </citation>
    <scope>NUCLEOTIDE SEQUENCE [LARGE SCALE GENOMIC DNA]</scope>
    <source>
        <strain evidence="1">BH-2024</strain>
    </source>
</reference>
<evidence type="ECO:0000313" key="1">
    <source>
        <dbReference type="EMBL" id="KAL3109100.1"/>
    </source>
</evidence>
<protein>
    <submittedName>
        <fullName evidence="1">Uncharacterized protein</fullName>
    </submittedName>
</protein>
<proteinExistence type="predicted"/>
<accession>A0ABD2L1K5</accession>
<gene>
    <name evidence="1" type="ORF">niasHT_012662</name>
</gene>
<keyword evidence="2" id="KW-1185">Reference proteome</keyword>
<name>A0ABD2L1K5_9BILA</name>
<organism evidence="1 2">
    <name type="scientific">Heterodera trifolii</name>
    <dbReference type="NCBI Taxonomy" id="157864"/>
    <lineage>
        <taxon>Eukaryota</taxon>
        <taxon>Metazoa</taxon>
        <taxon>Ecdysozoa</taxon>
        <taxon>Nematoda</taxon>
        <taxon>Chromadorea</taxon>
        <taxon>Rhabditida</taxon>
        <taxon>Tylenchina</taxon>
        <taxon>Tylenchomorpha</taxon>
        <taxon>Tylenchoidea</taxon>
        <taxon>Heteroderidae</taxon>
        <taxon>Heteroderinae</taxon>
        <taxon>Heterodera</taxon>
    </lineage>
</organism>
<evidence type="ECO:0000313" key="2">
    <source>
        <dbReference type="Proteomes" id="UP001620626"/>
    </source>
</evidence>
<dbReference type="AlphaFoldDB" id="A0ABD2L1K5"/>
<dbReference type="Proteomes" id="UP001620626">
    <property type="component" value="Unassembled WGS sequence"/>
</dbReference>